<dbReference type="InterPro" id="IPR001387">
    <property type="entry name" value="Cro/C1-type_HTH"/>
</dbReference>
<dbReference type="GO" id="GO:0003677">
    <property type="term" value="F:DNA binding"/>
    <property type="evidence" value="ECO:0007669"/>
    <property type="project" value="InterPro"/>
</dbReference>
<dbReference type="InterPro" id="IPR037664">
    <property type="entry name" value="BldD_C"/>
</dbReference>
<protein>
    <submittedName>
        <fullName evidence="2">Transcriptional regulator</fullName>
    </submittedName>
</protein>
<dbReference type="PROSITE" id="PS50943">
    <property type="entry name" value="HTH_CROC1"/>
    <property type="match status" value="1"/>
</dbReference>
<dbReference type="Proteomes" id="UP000217215">
    <property type="component" value="Chromosome"/>
</dbReference>
<dbReference type="GO" id="GO:0045892">
    <property type="term" value="P:negative regulation of DNA-templated transcription"/>
    <property type="evidence" value="ECO:0007669"/>
    <property type="project" value="InterPro"/>
</dbReference>
<evidence type="ECO:0000313" key="2">
    <source>
        <dbReference type="EMBL" id="ASY15976.1"/>
    </source>
</evidence>
<accession>A0A249KGV2</accession>
<gene>
    <name evidence="2" type="ORF">A1sIA56_03500</name>
</gene>
<dbReference type="KEGG" id="psuf:A1sIA56_03500"/>
<dbReference type="AlphaFoldDB" id="A0A249KGV2"/>
<reference evidence="2 3" key="1">
    <citation type="submission" date="2016-07" db="EMBL/GenBank/DDBJ databases">
        <title>High microdiversification within the ubiquitous acI lineage of Actinobacteria.</title>
        <authorList>
            <person name="Neuenschwander S.M."/>
            <person name="Salcher M."/>
            <person name="Ghai R."/>
            <person name="Pernthaler J."/>
        </authorList>
    </citation>
    <scope>NUCLEOTIDE SEQUENCE [LARGE SCALE GENOMIC DNA]</scope>
    <source>
        <strain evidence="2">MMS-IA-56</strain>
    </source>
</reference>
<dbReference type="SMART" id="SM00530">
    <property type="entry name" value="HTH_XRE"/>
    <property type="match status" value="1"/>
</dbReference>
<evidence type="ECO:0000313" key="3">
    <source>
        <dbReference type="Proteomes" id="UP000217215"/>
    </source>
</evidence>
<feature type="domain" description="HTH cro/C1-type" evidence="1">
    <location>
        <begin position="14"/>
        <end position="70"/>
    </location>
</feature>
<dbReference type="Pfam" id="PF01381">
    <property type="entry name" value="HTH_3"/>
    <property type="match status" value="1"/>
</dbReference>
<sequence length="166" mass="18724">MNTQVTIQEVSSKLRAIRTAKSLSLSDVEVLSQGALKAVVLGSYERGARTLSVKRAIAIAELYQVPVSQLFTDEKPIELVTSGKTVIDLRAINRRAHDSSHPSHHRYQLLARVAQRIVRSRQDWNGEVLSLRQSDLETIGILFDEPISEVLNWLEDERILLKKRDG</sequence>
<dbReference type="InterPro" id="IPR010982">
    <property type="entry name" value="Lambda_DNA-bd_dom_sf"/>
</dbReference>
<organism evidence="2 3">
    <name type="scientific">Candidatus Planktophila sulfonica</name>
    <dbReference type="NCBI Taxonomy" id="1884904"/>
    <lineage>
        <taxon>Bacteria</taxon>
        <taxon>Bacillati</taxon>
        <taxon>Actinomycetota</taxon>
        <taxon>Actinomycetes</taxon>
        <taxon>Candidatus Nanopelagicales</taxon>
        <taxon>Candidatus Nanopelagicaceae</taxon>
        <taxon>Candidatus Planktophila</taxon>
    </lineage>
</organism>
<proteinExistence type="predicted"/>
<dbReference type="InterPro" id="IPR038099">
    <property type="entry name" value="BldD-like_C_sf"/>
</dbReference>
<keyword evidence="3" id="KW-1185">Reference proteome</keyword>
<evidence type="ECO:0000259" key="1">
    <source>
        <dbReference type="PROSITE" id="PS50943"/>
    </source>
</evidence>
<dbReference type="SUPFAM" id="SSF47413">
    <property type="entry name" value="lambda repressor-like DNA-binding domains"/>
    <property type="match status" value="1"/>
</dbReference>
<dbReference type="Gene3D" id="1.10.10.1930">
    <property type="match status" value="1"/>
</dbReference>
<dbReference type="Pfam" id="PF21179">
    <property type="entry name" value="BldD-like_C"/>
    <property type="match status" value="1"/>
</dbReference>
<dbReference type="Gene3D" id="1.10.260.40">
    <property type="entry name" value="lambda repressor-like DNA-binding domains"/>
    <property type="match status" value="1"/>
</dbReference>
<name>A0A249KGV2_9ACTN</name>
<dbReference type="EMBL" id="CP016773">
    <property type="protein sequence ID" value="ASY15976.1"/>
    <property type="molecule type" value="Genomic_DNA"/>
</dbReference>
<dbReference type="CDD" id="cd00093">
    <property type="entry name" value="HTH_XRE"/>
    <property type="match status" value="1"/>
</dbReference>
<dbReference type="OrthoDB" id="9810578at2"/>
<dbReference type="RefSeq" id="WP_095673568.1">
    <property type="nucleotide sequence ID" value="NZ_CP016773.1"/>
</dbReference>